<name>A0ABT2M6D6_9MYCO</name>
<evidence type="ECO:0000313" key="2">
    <source>
        <dbReference type="Proteomes" id="UP001206639"/>
    </source>
</evidence>
<reference evidence="2" key="1">
    <citation type="submission" date="2023-07" db="EMBL/GenBank/DDBJ databases">
        <authorList>
            <person name="Deng Y."/>
            <person name="Zhang Y.-Q."/>
        </authorList>
    </citation>
    <scope>NUCLEOTIDE SEQUENCE [LARGE SCALE GENOMIC DNA]</scope>
    <source>
        <strain evidence="2">CPCC 205710</strain>
    </source>
</reference>
<dbReference type="EMBL" id="JAODWD010000001">
    <property type="protein sequence ID" value="MCT7657823.1"/>
    <property type="molecule type" value="Genomic_DNA"/>
</dbReference>
<organism evidence="1 2">
    <name type="scientific">Mycobacterium deserti</name>
    <dbReference type="NCBI Taxonomy" id="2978347"/>
    <lineage>
        <taxon>Bacteria</taxon>
        <taxon>Bacillati</taxon>
        <taxon>Actinomycetota</taxon>
        <taxon>Actinomycetes</taxon>
        <taxon>Mycobacteriales</taxon>
        <taxon>Mycobacteriaceae</taxon>
        <taxon>Mycobacterium</taxon>
    </lineage>
</organism>
<proteinExistence type="predicted"/>
<dbReference type="Proteomes" id="UP001206639">
    <property type="component" value="Unassembled WGS sequence"/>
</dbReference>
<gene>
    <name evidence="1" type="ORF">N4S67_05260</name>
</gene>
<comment type="caution">
    <text evidence="1">The sequence shown here is derived from an EMBL/GenBank/DDBJ whole genome shotgun (WGS) entry which is preliminary data.</text>
</comment>
<protein>
    <submittedName>
        <fullName evidence="1">Uncharacterized protein</fullName>
    </submittedName>
</protein>
<evidence type="ECO:0000313" key="1">
    <source>
        <dbReference type="EMBL" id="MCT7657823.1"/>
    </source>
</evidence>
<dbReference type="RefSeq" id="WP_260991838.1">
    <property type="nucleotide sequence ID" value="NZ_JAODWD010000001.1"/>
</dbReference>
<sequence>MAIEPRHRAYAICSCGWVGQPRLLLSSAKVDALIHAARGRCQPANPLVQPESIDALEPPGMLTVACPGGCGEVLPVSLVITDALSLSADGSERSAAQFTAEAPELHHRIYQHMLHCPSARSWIRGALHRRATSRTG</sequence>
<accession>A0ABT2M6D6</accession>
<keyword evidence="2" id="KW-1185">Reference proteome</keyword>